<dbReference type="EMBL" id="JAPEVG010000206">
    <property type="protein sequence ID" value="KAJ8473894.1"/>
    <property type="molecule type" value="Genomic_DNA"/>
</dbReference>
<comment type="caution">
    <text evidence="2">The sequence shown here is derived from an EMBL/GenBank/DDBJ whole genome shotgun (WGS) entry which is preliminary data.</text>
</comment>
<evidence type="ECO:0000313" key="2">
    <source>
        <dbReference type="EMBL" id="KAJ8473894.1"/>
    </source>
</evidence>
<dbReference type="EMBL" id="JAPEVG010000831">
    <property type="protein sequence ID" value="KAJ8455062.1"/>
    <property type="molecule type" value="Genomic_DNA"/>
</dbReference>
<evidence type="ECO:0000313" key="1">
    <source>
        <dbReference type="EMBL" id="KAJ8455062.1"/>
    </source>
</evidence>
<organism evidence="2 3">
    <name type="scientific">Trametes cubensis</name>
    <dbReference type="NCBI Taxonomy" id="1111947"/>
    <lineage>
        <taxon>Eukaryota</taxon>
        <taxon>Fungi</taxon>
        <taxon>Dikarya</taxon>
        <taxon>Basidiomycota</taxon>
        <taxon>Agaricomycotina</taxon>
        <taxon>Agaricomycetes</taxon>
        <taxon>Polyporales</taxon>
        <taxon>Polyporaceae</taxon>
        <taxon>Trametes</taxon>
    </lineage>
</organism>
<keyword evidence="3" id="KW-1185">Reference proteome</keyword>
<gene>
    <name evidence="1" type="ORF">ONZ51_g12664</name>
    <name evidence="2" type="ORF">ONZ51_g7577</name>
</gene>
<proteinExistence type="predicted"/>
<sequence>MKYALPRALKNVVNRRASPQARQLVLSLLREEKKPLTVQEIYNLSQPRNVQLPDGSPVLPSMRYLKKVVMSELADAGKVEKVHERLKFTEEEMKALRERMGKQSYSLTGVPLNVELWRWQLKTAEAKVEKPVKPVFGKEVGVGADWSHLNKRRQRAREEKVEKDVQWLRELERARNEVMKSSS</sequence>
<name>A0AAD7TPV0_9APHY</name>
<accession>A0AAD7TPV0</accession>
<reference evidence="2" key="1">
    <citation type="submission" date="2022-11" db="EMBL/GenBank/DDBJ databases">
        <title>Genome Sequence of Cubamyces cubensis.</title>
        <authorList>
            <person name="Buettner E."/>
        </authorList>
    </citation>
    <scope>NUCLEOTIDE SEQUENCE</scope>
    <source>
        <strain evidence="2">MPL-01</strain>
    </source>
</reference>
<protein>
    <submittedName>
        <fullName evidence="2">Uncharacterized protein</fullName>
    </submittedName>
</protein>
<dbReference type="Proteomes" id="UP001215151">
    <property type="component" value="Unassembled WGS sequence"/>
</dbReference>
<dbReference type="AlphaFoldDB" id="A0AAD7TPV0"/>
<evidence type="ECO:0000313" key="3">
    <source>
        <dbReference type="Proteomes" id="UP001215151"/>
    </source>
</evidence>